<keyword evidence="1" id="KW-1133">Transmembrane helix</keyword>
<keyword evidence="4" id="KW-1185">Reference proteome</keyword>
<dbReference type="InterPro" id="IPR011009">
    <property type="entry name" value="Kinase-like_dom_sf"/>
</dbReference>
<proteinExistence type="predicted"/>
<dbReference type="GO" id="GO:0004672">
    <property type="term" value="F:protein kinase activity"/>
    <property type="evidence" value="ECO:0007669"/>
    <property type="project" value="InterPro"/>
</dbReference>
<dbReference type="VEuPathDB" id="ToxoDB:ETH2_0801700"/>
<gene>
    <name evidence="3" type="ORF">ETH_00005400</name>
</gene>
<dbReference type="EMBL" id="HG673746">
    <property type="protein sequence ID" value="CDJ37087.1"/>
    <property type="molecule type" value="Genomic_DNA"/>
</dbReference>
<dbReference type="GeneID" id="25250288"/>
<evidence type="ECO:0000313" key="4">
    <source>
        <dbReference type="Proteomes" id="UP000030747"/>
    </source>
</evidence>
<dbReference type="RefSeq" id="XP_013227925.1">
    <property type="nucleotide sequence ID" value="XM_013372471.1"/>
</dbReference>
<dbReference type="PROSITE" id="PS50011">
    <property type="entry name" value="PROTEIN_KINASE_DOM"/>
    <property type="match status" value="1"/>
</dbReference>
<feature type="domain" description="Protein kinase" evidence="2">
    <location>
        <begin position="199"/>
        <end position="504"/>
    </location>
</feature>
<name>U6KLD8_EIMTE</name>
<reference evidence="3" key="1">
    <citation type="submission" date="2013-10" db="EMBL/GenBank/DDBJ databases">
        <title>Genomic analysis of the causative agents of coccidiosis in chickens.</title>
        <authorList>
            <person name="Reid A.J."/>
            <person name="Blake D."/>
            <person name="Billington K."/>
            <person name="Browne H."/>
            <person name="Dunn M."/>
            <person name="Hung S."/>
            <person name="Kawahara F."/>
            <person name="Miranda-Saavedra D."/>
            <person name="Mourier T."/>
            <person name="Nagra H."/>
            <person name="Otto T.D."/>
            <person name="Rawlings N."/>
            <person name="Sanchez A."/>
            <person name="Sanders M."/>
            <person name="Subramaniam C."/>
            <person name="Tay Y."/>
            <person name="Dear P."/>
            <person name="Doerig C."/>
            <person name="Gruber A."/>
            <person name="Parkinson J."/>
            <person name="Shirley M."/>
            <person name="Wan K.L."/>
            <person name="Berriman M."/>
            <person name="Tomley F."/>
            <person name="Pain A."/>
        </authorList>
    </citation>
    <scope>NUCLEOTIDE SEQUENCE [LARGE SCALE GENOMIC DNA]</scope>
    <source>
        <strain evidence="3">Houghton</strain>
    </source>
</reference>
<dbReference type="AlphaFoldDB" id="U6KLD8"/>
<protein>
    <recommendedName>
        <fullName evidence="2">Protein kinase domain-containing protein</fullName>
    </recommendedName>
</protein>
<dbReference type="Gene3D" id="1.10.510.10">
    <property type="entry name" value="Transferase(Phosphotransferase) domain 1"/>
    <property type="match status" value="1"/>
</dbReference>
<dbReference type="SUPFAM" id="SSF56112">
    <property type="entry name" value="Protein kinase-like (PK-like)"/>
    <property type="match status" value="1"/>
</dbReference>
<dbReference type="Proteomes" id="UP000030747">
    <property type="component" value="Unassembled WGS sequence"/>
</dbReference>
<sequence>MAASFSSLGEVGQPVGGQEDVMSSLRVRGSQVSVNQLADDADLTQNEKVLLHMNLTRQKYRRWGKYGLAAIFLAGGMLSSAFIGFLMRHGADALSRKALYDSWGIASRQDSAWESPTPQQMEDRLNKLGMLGKELTAIVASRTEYDNPPVPQPKGREAMEALAMHVSGGRTRNLIGQTVHVKDVQILGSDTVGSSPIPLKVTRYLGETGSSVTLEVTDVNTRKLLALHLNMGDVQPNNPASGGAANLLGSLRVMQETTAILQAAGSTPLEKATAERALDVIAAVGTLEGLPPVLDCTHVHLLNTVQISERVRGRLADIFIPENRMPDNAKEYMAKRILLAVLQLQRAGFSHNRLHLGNFRVRIDGSCLLTGFGAGTMIGEALDRVEALDPRYAERELGAAATRKSSLGASHPVVDAKSDLWGLGITLYQLFTDGKLPYGLEESVSPVKTLNSLAAQGVRASSLEKSLRMAKVPVEWRSLIMDLLELERKDRIDLVGLLSKHSVLIYS</sequence>
<keyword evidence="1" id="KW-0472">Membrane</keyword>
<evidence type="ECO:0000256" key="1">
    <source>
        <dbReference type="SAM" id="Phobius"/>
    </source>
</evidence>
<reference evidence="3" key="2">
    <citation type="submission" date="2013-10" db="EMBL/GenBank/DDBJ databases">
        <authorList>
            <person name="Aslett M."/>
        </authorList>
    </citation>
    <scope>NUCLEOTIDE SEQUENCE [LARGE SCALE GENOMIC DNA]</scope>
    <source>
        <strain evidence="3">Houghton</strain>
    </source>
</reference>
<evidence type="ECO:0000313" key="3">
    <source>
        <dbReference type="EMBL" id="CDJ37087.1"/>
    </source>
</evidence>
<keyword evidence="1" id="KW-0812">Transmembrane</keyword>
<dbReference type="OrthoDB" id="3256376at2759"/>
<evidence type="ECO:0000259" key="2">
    <source>
        <dbReference type="PROSITE" id="PS50011"/>
    </source>
</evidence>
<accession>U6KLD8</accession>
<dbReference type="VEuPathDB" id="ToxoDB:ETH_00005400"/>
<dbReference type="SMART" id="SM00220">
    <property type="entry name" value="S_TKc"/>
    <property type="match status" value="1"/>
</dbReference>
<organism evidence="3 4">
    <name type="scientific">Eimeria tenella</name>
    <name type="common">Coccidian parasite</name>
    <dbReference type="NCBI Taxonomy" id="5802"/>
    <lineage>
        <taxon>Eukaryota</taxon>
        <taxon>Sar</taxon>
        <taxon>Alveolata</taxon>
        <taxon>Apicomplexa</taxon>
        <taxon>Conoidasida</taxon>
        <taxon>Coccidia</taxon>
        <taxon>Eucoccidiorida</taxon>
        <taxon>Eimeriorina</taxon>
        <taxon>Eimeriidae</taxon>
        <taxon>Eimeria</taxon>
    </lineage>
</organism>
<dbReference type="GO" id="GO:0005524">
    <property type="term" value="F:ATP binding"/>
    <property type="evidence" value="ECO:0007669"/>
    <property type="project" value="InterPro"/>
</dbReference>
<dbReference type="InterPro" id="IPR000719">
    <property type="entry name" value="Prot_kinase_dom"/>
</dbReference>
<feature type="transmembrane region" description="Helical" evidence="1">
    <location>
        <begin position="66"/>
        <end position="87"/>
    </location>
</feature>